<dbReference type="GeneID" id="19469352"/>
<feature type="transmembrane region" description="Helical" evidence="7">
    <location>
        <begin position="119"/>
        <end position="141"/>
    </location>
</feature>
<reference evidence="9 10" key="1">
    <citation type="journal article" date="2013" name="BMC Genomics">
        <title>Genomics-driven discovery of the pneumocandin biosynthetic gene cluster in the fungus Glarea lozoyensis.</title>
        <authorList>
            <person name="Chen L."/>
            <person name="Yue Q."/>
            <person name="Zhang X."/>
            <person name="Xiang M."/>
            <person name="Wang C."/>
            <person name="Li S."/>
            <person name="Che Y."/>
            <person name="Ortiz-Lopez F.J."/>
            <person name="Bills G.F."/>
            <person name="Liu X."/>
            <person name="An Z."/>
        </authorList>
    </citation>
    <scope>NUCLEOTIDE SEQUENCE [LARGE SCALE GENOMIC DNA]</scope>
    <source>
        <strain evidence="10">ATCC 20868 / MF5171</strain>
    </source>
</reference>
<dbReference type="Pfam" id="PF20684">
    <property type="entry name" value="Fung_rhodopsin"/>
    <property type="match status" value="1"/>
</dbReference>
<feature type="domain" description="Rhodopsin" evidence="8">
    <location>
        <begin position="26"/>
        <end position="266"/>
    </location>
</feature>
<dbReference type="PANTHER" id="PTHR33048">
    <property type="entry name" value="PTH11-LIKE INTEGRAL MEMBRANE PROTEIN (AFU_ORTHOLOGUE AFUA_5G11245)"/>
    <property type="match status" value="1"/>
</dbReference>
<dbReference type="HOGENOM" id="CLU_028200_3_4_1"/>
<dbReference type="PANTHER" id="PTHR33048:SF96">
    <property type="entry name" value="INTEGRAL MEMBRANE PROTEIN"/>
    <property type="match status" value="1"/>
</dbReference>
<dbReference type="OMA" id="VYCRAFV"/>
<evidence type="ECO:0000259" key="8">
    <source>
        <dbReference type="Pfam" id="PF20684"/>
    </source>
</evidence>
<sequence>MVENRGPEVQGVAILFLVLSWVFVLLRCYVRGFLLRSFGIDDTLCVVALILFTLYCVFVLLGVQYGTGQHLLDIDPTHIPIALKWWWCCELAYISCTAVLKASISIFLMRICVDRRQKLAIWIIITTTVVFTVFYFFLVVFQCSPVPYFWTQYLGEKGTCVPANWITDSTYAHSAISAVSDWTLGIIPVFFLWNLEMNPRTKISVGIILSLGAIGSTATIVRIPYIKQLAQSDFLWSTTDVAIWSTVEPGIGLTASAMATLRPLFRTFFARSRLFGSTEPLDPSKPSKMNTYPLSPRENRSGYIRSGSAAGMNREAEPDLERALRGGKEVGTVTTVTGDAGNVVEESPKKKGRKLFGSGKGRLDSKSGLGDSSEEFLPVMGVEKERTMWVKKTTEVRRDEIGVGDGDGTRGRQ</sequence>
<dbReference type="AlphaFoldDB" id="S3DRH8"/>
<accession>S3DRH8</accession>
<feature type="transmembrane region" description="Helical" evidence="7">
    <location>
        <begin position="205"/>
        <end position="223"/>
    </location>
</feature>
<evidence type="ECO:0000256" key="7">
    <source>
        <dbReference type="SAM" id="Phobius"/>
    </source>
</evidence>
<gene>
    <name evidence="9" type="ORF">GLAREA_10305</name>
</gene>
<feature type="region of interest" description="Disordered" evidence="6">
    <location>
        <begin position="343"/>
        <end position="373"/>
    </location>
</feature>
<dbReference type="eggNOG" id="ENOG502R8GX">
    <property type="taxonomic scope" value="Eukaryota"/>
</dbReference>
<feature type="transmembrane region" description="Helical" evidence="7">
    <location>
        <begin position="42"/>
        <end position="65"/>
    </location>
</feature>
<dbReference type="GO" id="GO:0016020">
    <property type="term" value="C:membrane"/>
    <property type="evidence" value="ECO:0007669"/>
    <property type="project" value="UniProtKB-SubCell"/>
</dbReference>
<feature type="transmembrane region" description="Helical" evidence="7">
    <location>
        <begin position="12"/>
        <end position="30"/>
    </location>
</feature>
<feature type="transmembrane region" description="Helical" evidence="7">
    <location>
        <begin position="171"/>
        <end position="193"/>
    </location>
</feature>
<feature type="transmembrane region" description="Helical" evidence="7">
    <location>
        <begin position="85"/>
        <end position="107"/>
    </location>
</feature>
<evidence type="ECO:0000256" key="4">
    <source>
        <dbReference type="ARBA" id="ARBA00023136"/>
    </source>
</evidence>
<keyword evidence="4 7" id="KW-0472">Membrane</keyword>
<dbReference type="EMBL" id="KE145356">
    <property type="protein sequence ID" value="EPE34611.1"/>
    <property type="molecule type" value="Genomic_DNA"/>
</dbReference>
<keyword evidence="10" id="KW-1185">Reference proteome</keyword>
<proteinExistence type="inferred from homology"/>
<comment type="subcellular location">
    <subcellularLocation>
        <location evidence="1">Membrane</location>
        <topology evidence="1">Multi-pass membrane protein</topology>
    </subcellularLocation>
</comment>
<evidence type="ECO:0000256" key="3">
    <source>
        <dbReference type="ARBA" id="ARBA00022989"/>
    </source>
</evidence>
<feature type="region of interest" description="Disordered" evidence="6">
    <location>
        <begin position="279"/>
        <end position="315"/>
    </location>
</feature>
<keyword evidence="2 7" id="KW-0812">Transmembrane</keyword>
<evidence type="ECO:0000256" key="6">
    <source>
        <dbReference type="SAM" id="MobiDB-lite"/>
    </source>
</evidence>
<name>S3DRH8_GLAL2</name>
<protein>
    <recommendedName>
        <fullName evidence="8">Rhodopsin domain-containing protein</fullName>
    </recommendedName>
</protein>
<evidence type="ECO:0000313" key="10">
    <source>
        <dbReference type="Proteomes" id="UP000016922"/>
    </source>
</evidence>
<organism evidence="9 10">
    <name type="scientific">Glarea lozoyensis (strain ATCC 20868 / MF5171)</name>
    <dbReference type="NCBI Taxonomy" id="1116229"/>
    <lineage>
        <taxon>Eukaryota</taxon>
        <taxon>Fungi</taxon>
        <taxon>Dikarya</taxon>
        <taxon>Ascomycota</taxon>
        <taxon>Pezizomycotina</taxon>
        <taxon>Leotiomycetes</taxon>
        <taxon>Helotiales</taxon>
        <taxon>Helotiaceae</taxon>
        <taxon>Glarea</taxon>
    </lineage>
</organism>
<dbReference type="RefSeq" id="XP_008078546.1">
    <property type="nucleotide sequence ID" value="XM_008080355.1"/>
</dbReference>
<feature type="transmembrane region" description="Helical" evidence="7">
    <location>
        <begin position="243"/>
        <end position="265"/>
    </location>
</feature>
<comment type="similarity">
    <text evidence="5">Belongs to the SAT4 family.</text>
</comment>
<dbReference type="Proteomes" id="UP000016922">
    <property type="component" value="Unassembled WGS sequence"/>
</dbReference>
<dbReference type="OrthoDB" id="3936451at2759"/>
<evidence type="ECO:0000313" key="9">
    <source>
        <dbReference type="EMBL" id="EPE34611.1"/>
    </source>
</evidence>
<evidence type="ECO:0000256" key="2">
    <source>
        <dbReference type="ARBA" id="ARBA00022692"/>
    </source>
</evidence>
<dbReference type="KEGG" id="glz:GLAREA_10305"/>
<evidence type="ECO:0000256" key="5">
    <source>
        <dbReference type="ARBA" id="ARBA00038359"/>
    </source>
</evidence>
<keyword evidence="3 7" id="KW-1133">Transmembrane helix</keyword>
<dbReference type="InterPro" id="IPR049326">
    <property type="entry name" value="Rhodopsin_dom_fungi"/>
</dbReference>
<evidence type="ECO:0000256" key="1">
    <source>
        <dbReference type="ARBA" id="ARBA00004141"/>
    </source>
</evidence>
<dbReference type="InterPro" id="IPR052337">
    <property type="entry name" value="SAT4-like"/>
</dbReference>